<dbReference type="InterPro" id="IPR025736">
    <property type="entry name" value="PucR_C-HTH_dom"/>
</dbReference>
<dbReference type="InterPro" id="IPR051448">
    <property type="entry name" value="CdaR-like_regulators"/>
</dbReference>
<evidence type="ECO:0000313" key="3">
    <source>
        <dbReference type="Proteomes" id="UP000199063"/>
    </source>
</evidence>
<dbReference type="InterPro" id="IPR042070">
    <property type="entry name" value="PucR_C-HTH_sf"/>
</dbReference>
<name>A0A1G9X9Q5_9ACTN</name>
<feature type="domain" description="PucR C-terminal helix-turn-helix" evidence="1">
    <location>
        <begin position="331"/>
        <end position="374"/>
    </location>
</feature>
<dbReference type="EMBL" id="FNHI01000015">
    <property type="protein sequence ID" value="SDM93251.1"/>
    <property type="molecule type" value="Genomic_DNA"/>
</dbReference>
<feature type="domain" description="PucR C-terminal helix-turn-helix" evidence="1">
    <location>
        <begin position="426"/>
        <end position="470"/>
    </location>
</feature>
<dbReference type="Gene3D" id="1.10.10.2840">
    <property type="entry name" value="PucR C-terminal helix-turn-helix domain"/>
    <property type="match status" value="2"/>
</dbReference>
<dbReference type="Pfam" id="PF13556">
    <property type="entry name" value="HTH_30"/>
    <property type="match status" value="2"/>
</dbReference>
<dbReference type="PANTHER" id="PTHR33744:SF1">
    <property type="entry name" value="DNA-BINDING TRANSCRIPTIONAL ACTIVATOR ADER"/>
    <property type="match status" value="1"/>
</dbReference>
<accession>A0A1G9X9Q5</accession>
<evidence type="ECO:0000259" key="1">
    <source>
        <dbReference type="Pfam" id="PF13556"/>
    </source>
</evidence>
<dbReference type="Proteomes" id="UP000199063">
    <property type="component" value="Unassembled WGS sequence"/>
</dbReference>
<reference evidence="3" key="1">
    <citation type="submission" date="2016-10" db="EMBL/GenBank/DDBJ databases">
        <authorList>
            <person name="Varghese N."/>
            <person name="Submissions S."/>
        </authorList>
    </citation>
    <scope>NUCLEOTIDE SEQUENCE [LARGE SCALE GENOMIC DNA]</scope>
    <source>
        <strain evidence="3">CGMCC 4.7042</strain>
    </source>
</reference>
<proteinExistence type="predicted"/>
<dbReference type="PANTHER" id="PTHR33744">
    <property type="entry name" value="CARBOHYDRATE DIACID REGULATOR"/>
    <property type="match status" value="1"/>
</dbReference>
<keyword evidence="3" id="KW-1185">Reference proteome</keyword>
<organism evidence="2 3">
    <name type="scientific">Streptomyces wuyuanensis</name>
    <dbReference type="NCBI Taxonomy" id="1196353"/>
    <lineage>
        <taxon>Bacteria</taxon>
        <taxon>Bacillati</taxon>
        <taxon>Actinomycetota</taxon>
        <taxon>Actinomycetes</taxon>
        <taxon>Kitasatosporales</taxon>
        <taxon>Streptomycetaceae</taxon>
        <taxon>Streptomyces</taxon>
    </lineage>
</organism>
<gene>
    <name evidence="2" type="ORF">SAMN05444921_115144</name>
</gene>
<dbReference type="AlphaFoldDB" id="A0A1G9X9Q5"/>
<sequence length="510" mass="53712">MAAGTHEAELDELLRVVRRRGPASVLAWLGGRIGADVAWVGSAGAVDAATPGFPSGIARALPEYAGPLAGGGLVAATTRLDGREVRLEAFGGRAPRPVLVTAASAPLPRESAELASHAGGLLELLGRAGRADESARGYEAKSRQLRFAVLTALMSGDVTLARRMTTGDVPPLLGAERVRVHLLHCTPADRDRLARTYMDPAGYHGAALMVHCPAFKEHLICPIAEDSEPGGRLRQGRVLRRLVRENPGYALGVSRPHPLAAMADAYGEALHALTVARNSPDRLAVYRGRPSLVQVLPRRPAAAWASAFLEPLGDVPKPTVDITRLAVTFPRAAVARLLQISRTTVAAHCRRAEEALGADLGDVRTRAALDLALSLTAAHPGPAAPPGSAEEPRPAPTLPELLRTAPAVTWAESFVDPLCGNGHGDLHRTAEAWIDAGTDARAAAARLGLSRNTVRARLRAAERLLNRDLLTTGSGIHDLVHALDVTGGQCARPAAETDHRARWPGGRAAS</sequence>
<dbReference type="STRING" id="1196353.SAMN05444921_115144"/>
<dbReference type="RefSeq" id="WP_093657645.1">
    <property type="nucleotide sequence ID" value="NZ_FNHI01000015.1"/>
</dbReference>
<dbReference type="GeneID" id="40831781"/>
<evidence type="ECO:0000313" key="2">
    <source>
        <dbReference type="EMBL" id="SDM93251.1"/>
    </source>
</evidence>
<protein>
    <submittedName>
        <fullName evidence="2">PucR C-terminal helix-turn-helix domain-containing protein</fullName>
    </submittedName>
</protein>
<dbReference type="OrthoDB" id="3674804at2"/>